<accession>E3HY82</accession>
<sequence>MSNDTGKAAPTTASNLIAYGELVRKISVGAPLPQDLGLGRECLTDVADFYSTAMQITALGGIVLSVVEREDLTIEVIFLCAKAAHALQLAKMEVDHDAD</sequence>
<dbReference type="EMBL" id="CP002289">
    <property type="protein sequence ID" value="ADP20036.1"/>
    <property type="molecule type" value="Genomic_DNA"/>
</dbReference>
<reference evidence="2" key="1">
    <citation type="journal article" date="2011" name="J. Bacteriol.">
        <title>Complete genome sequence of the haloaromatic acid-degrading bacterium Achromobacter xylosoxidans A8.</title>
        <authorList>
            <person name="Strnad H."/>
            <person name="Ridl J."/>
            <person name="Paces J."/>
            <person name="Kolar M."/>
            <person name="Vlcek C."/>
            <person name="Paces V."/>
        </authorList>
    </citation>
    <scope>NUCLEOTIDE SEQUENCE [LARGE SCALE GENOMIC DNA]</scope>
    <source>
        <strain evidence="2">A8</strain>
        <plasmid evidence="2">pA82</plasmid>
    </source>
</reference>
<dbReference type="KEGG" id="axy:AXYL_06753"/>
<dbReference type="AlphaFoldDB" id="E3HY82"/>
<dbReference type="RefSeq" id="WP_013397224.1">
    <property type="nucleotide sequence ID" value="NC_014642.1"/>
</dbReference>
<protein>
    <submittedName>
        <fullName evidence="1">Uncharacterized protein</fullName>
    </submittedName>
</protein>
<dbReference type="Proteomes" id="UP000006876">
    <property type="component" value="Plasmid pA82"/>
</dbReference>
<proteinExistence type="predicted"/>
<geneLocation type="plasmid" evidence="1 2">
    <name>pA82</name>
</geneLocation>
<organism evidence="1 2">
    <name type="scientific">Achromobacter xylosoxidans (strain A8)</name>
    <dbReference type="NCBI Taxonomy" id="762376"/>
    <lineage>
        <taxon>Bacteria</taxon>
        <taxon>Pseudomonadati</taxon>
        <taxon>Pseudomonadota</taxon>
        <taxon>Betaproteobacteria</taxon>
        <taxon>Burkholderiales</taxon>
        <taxon>Alcaligenaceae</taxon>
        <taxon>Achromobacter</taxon>
    </lineage>
</organism>
<evidence type="ECO:0000313" key="1">
    <source>
        <dbReference type="EMBL" id="ADP20036.1"/>
    </source>
</evidence>
<dbReference type="OrthoDB" id="9948877at2"/>
<gene>
    <name evidence="1" type="ordered locus">AXYL_06753</name>
</gene>
<dbReference type="HOGENOM" id="CLU_2313973_0_0_4"/>
<keyword evidence="1" id="KW-0614">Plasmid</keyword>
<evidence type="ECO:0000313" key="2">
    <source>
        <dbReference type="Proteomes" id="UP000006876"/>
    </source>
</evidence>
<name>E3HY82_ACHXA</name>